<dbReference type="Gene3D" id="2.60.40.150">
    <property type="entry name" value="C2 domain"/>
    <property type="match status" value="2"/>
</dbReference>
<protein>
    <submittedName>
        <fullName evidence="4">Copine-8-like isoform X1</fullName>
    </submittedName>
</protein>
<dbReference type="PANTHER" id="PTHR10857:SF106">
    <property type="entry name" value="C2 DOMAIN-CONTAINING PROTEIN"/>
    <property type="match status" value="1"/>
</dbReference>
<evidence type="ECO:0000259" key="3">
    <source>
        <dbReference type="PROSITE" id="PS50004"/>
    </source>
</evidence>
<feature type="domain" description="C2" evidence="3">
    <location>
        <begin position="1"/>
        <end position="118"/>
    </location>
</feature>
<dbReference type="Pfam" id="PF07002">
    <property type="entry name" value="Copine"/>
    <property type="match status" value="1"/>
</dbReference>
<dbReference type="InterPro" id="IPR000008">
    <property type="entry name" value="C2_dom"/>
</dbReference>
<accession>A0A443R9L8</accession>
<dbReference type="InterPro" id="IPR037768">
    <property type="entry name" value="C2B_Copine"/>
</dbReference>
<dbReference type="SMART" id="SM00327">
    <property type="entry name" value="VWA"/>
    <property type="match status" value="1"/>
</dbReference>
<gene>
    <name evidence="4" type="ORF">B4U79_09336</name>
</gene>
<comment type="similarity">
    <text evidence="1">Belongs to the copine family.</text>
</comment>
<dbReference type="Pfam" id="PF00168">
    <property type="entry name" value="C2"/>
    <property type="match status" value="2"/>
</dbReference>
<organism evidence="4 5">
    <name type="scientific">Dinothrombium tinctorium</name>
    <dbReference type="NCBI Taxonomy" id="1965070"/>
    <lineage>
        <taxon>Eukaryota</taxon>
        <taxon>Metazoa</taxon>
        <taxon>Ecdysozoa</taxon>
        <taxon>Arthropoda</taxon>
        <taxon>Chelicerata</taxon>
        <taxon>Arachnida</taxon>
        <taxon>Acari</taxon>
        <taxon>Acariformes</taxon>
        <taxon>Trombidiformes</taxon>
        <taxon>Prostigmata</taxon>
        <taxon>Anystina</taxon>
        <taxon>Parasitengona</taxon>
        <taxon>Trombidioidea</taxon>
        <taxon>Trombidiidae</taxon>
        <taxon>Dinothrombium</taxon>
    </lineage>
</organism>
<dbReference type="SUPFAM" id="SSF49562">
    <property type="entry name" value="C2 domain (Calcium/lipid-binding domain, CaLB)"/>
    <property type="match status" value="2"/>
</dbReference>
<proteinExistence type="inferred from homology"/>
<dbReference type="STRING" id="1965070.A0A443R9L8"/>
<dbReference type="EMBL" id="NCKU01001512">
    <property type="protein sequence ID" value="RWS11942.1"/>
    <property type="molecule type" value="Genomic_DNA"/>
</dbReference>
<dbReference type="InterPro" id="IPR002035">
    <property type="entry name" value="VWF_A"/>
</dbReference>
<dbReference type="GO" id="GO:0005886">
    <property type="term" value="C:plasma membrane"/>
    <property type="evidence" value="ECO:0007669"/>
    <property type="project" value="TreeGrafter"/>
</dbReference>
<evidence type="ECO:0000256" key="2">
    <source>
        <dbReference type="ARBA" id="ARBA00022737"/>
    </source>
</evidence>
<dbReference type="CDD" id="cd04047">
    <property type="entry name" value="C2B_Copine"/>
    <property type="match status" value="1"/>
</dbReference>
<evidence type="ECO:0000313" key="5">
    <source>
        <dbReference type="Proteomes" id="UP000285301"/>
    </source>
</evidence>
<dbReference type="GO" id="GO:0071277">
    <property type="term" value="P:cellular response to calcium ion"/>
    <property type="evidence" value="ECO:0007669"/>
    <property type="project" value="TreeGrafter"/>
</dbReference>
<dbReference type="AlphaFoldDB" id="A0A443R9L8"/>
<dbReference type="GO" id="GO:0005544">
    <property type="term" value="F:calcium-dependent phospholipid binding"/>
    <property type="evidence" value="ECO:0007669"/>
    <property type="project" value="InterPro"/>
</dbReference>
<dbReference type="InterPro" id="IPR045052">
    <property type="entry name" value="Copine"/>
</dbReference>
<reference evidence="4 5" key="1">
    <citation type="journal article" date="2018" name="Gigascience">
        <title>Genomes of trombidid mites reveal novel predicted allergens and laterally-transferred genes associated with secondary metabolism.</title>
        <authorList>
            <person name="Dong X."/>
            <person name="Chaisiri K."/>
            <person name="Xia D."/>
            <person name="Armstrong S.D."/>
            <person name="Fang Y."/>
            <person name="Donnelly M.J."/>
            <person name="Kadowaki T."/>
            <person name="McGarry J.W."/>
            <person name="Darby A.C."/>
            <person name="Makepeace B.L."/>
        </authorList>
    </citation>
    <scope>NUCLEOTIDE SEQUENCE [LARGE SCALE GENOMIC DNA]</scope>
    <source>
        <strain evidence="4">UoL-WK</strain>
    </source>
</reference>
<dbReference type="InterPro" id="IPR036465">
    <property type="entry name" value="vWFA_dom_sf"/>
</dbReference>
<dbReference type="GO" id="GO:0032991">
    <property type="term" value="C:protein-containing complex"/>
    <property type="evidence" value="ECO:0007669"/>
    <property type="project" value="UniProtKB-ARBA"/>
</dbReference>
<dbReference type="SUPFAM" id="SSF53300">
    <property type="entry name" value="vWA-like"/>
    <property type="match status" value="1"/>
</dbReference>
<dbReference type="PANTHER" id="PTHR10857">
    <property type="entry name" value="COPINE"/>
    <property type="match status" value="1"/>
</dbReference>
<feature type="domain" description="C2" evidence="3">
    <location>
        <begin position="127"/>
        <end position="253"/>
    </location>
</feature>
<dbReference type="Proteomes" id="UP000285301">
    <property type="component" value="Unassembled WGS sequence"/>
</dbReference>
<dbReference type="SMART" id="SM00239">
    <property type="entry name" value="C2"/>
    <property type="match status" value="2"/>
</dbReference>
<keyword evidence="2" id="KW-0677">Repeat</keyword>
<dbReference type="PROSITE" id="PS50004">
    <property type="entry name" value="C2"/>
    <property type="match status" value="2"/>
</dbReference>
<evidence type="ECO:0000313" key="4">
    <source>
        <dbReference type="EMBL" id="RWS11942.1"/>
    </source>
</evidence>
<evidence type="ECO:0000256" key="1">
    <source>
        <dbReference type="ARBA" id="ARBA00009048"/>
    </source>
</evidence>
<dbReference type="OrthoDB" id="5855668at2759"/>
<dbReference type="InterPro" id="IPR010734">
    <property type="entry name" value="Copine_C"/>
</dbReference>
<dbReference type="InterPro" id="IPR035892">
    <property type="entry name" value="C2_domain_sf"/>
</dbReference>
<keyword evidence="5" id="KW-1185">Reference proteome</keyword>
<dbReference type="FunFam" id="2.60.40.150:FF:000099">
    <property type="entry name" value="Copine 3"/>
    <property type="match status" value="1"/>
</dbReference>
<name>A0A443R9L8_9ACAR</name>
<sequence>MENANKWQANSFTSKLELSISCRNLINADLISKSDPQVVVYMKDSFRGDYFEIGRTEVIDDNLNPDFVKKIAVDYNFETVQNLKFEVFDIDYGGSDFLGRMETTLAEIVANKGSEFVRPLVGIPNRECGVIIINVEEVSTCNNIVELDFRGREIKKLGWFFKPHPMLAIWRSNEGGSFSVVYRTEYRSYSSNPIWSRIRISVKDLCNGDYDRNLRFDCMSYQSSGDHKLIGSFFTNLNDLLKNKKPQTFKLWNDKLKAEKGFVELTNIRMEERFSFLDFIRGGTQLHFVVAIDFTASNGDPKSIDSLHYFDPVYGKPNSYEIALRAIGEIVQYYNDNGYFAGFGFGARIPPNYDVSHEFPLNGNPAHPYCQGVEDLVANYRRTLSSVTLYGPTNFANVINSTARIASQYQHGENYFILLIITDGIICDMPQTKRAIIAASSLPLSIIIVGVGNADFSAMDELDSDDKLLSIDNQKAKRDIVQFVEMNKFLNGSRRSVISKAQLAKEVLFEVPEQVVSYMAMKGIKPVKRN</sequence>
<comment type="caution">
    <text evidence="4">The sequence shown here is derived from an EMBL/GenBank/DDBJ whole genome shotgun (WGS) entry which is preliminary data.</text>
</comment>
<dbReference type="CDD" id="cd04048">
    <property type="entry name" value="C2A_Copine"/>
    <property type="match status" value="1"/>
</dbReference>